<dbReference type="GO" id="GO:0006071">
    <property type="term" value="P:glycerol metabolic process"/>
    <property type="evidence" value="ECO:0007669"/>
    <property type="project" value="UniProtKB-KW"/>
</dbReference>
<dbReference type="Proteomes" id="UP001472866">
    <property type="component" value="Chromosome 18"/>
</dbReference>
<keyword evidence="3" id="KW-0732">Signal</keyword>
<accession>A0AAX4PN29</accession>
<dbReference type="Gene3D" id="3.20.20.190">
    <property type="entry name" value="Phosphatidylinositol (PI) phosphodiesterase"/>
    <property type="match status" value="1"/>
</dbReference>
<keyword evidence="8" id="KW-0812">Transmembrane</keyword>
<dbReference type="InterPro" id="IPR017946">
    <property type="entry name" value="PLC-like_Pdiesterase_TIM-brl"/>
</dbReference>
<sequence length="484" mass="54193">MMESRRRGVHGTSGEGEYVELEVLEEGERPTSSSTSGIHAALSEGRPVTGPRATRWSTSSLVLLGFGISLCSFLFGSAWRSVSSSDPYLQNHDGGSDPAHLSLPSDTYKKPLVIGHRGSCGMLPEHTLEGYKLAIKQEADCIECDVILTKDAVAICRHDLTLESTTDVANRTEFAHMRTTRMVEGEEVTGWFAVDFTVAQIKTLRAKQRMDFRDPNYNGLFEVATLQEQIDLVKAGKGDGDDVVEEESERVRWHLRLLDWFLGARGGGSDLGKAGAIEKGTTCLYPEMKSTAWHNSLGLWGGRRSEDIILEVLRKNGYSSKDDDIYLQSFETEDLLHVHSRSSIKLIQLIGAPDVIQWDTKRPYSELLSEKGMHEIAGYAFAVSPSKNDICPKNETTGYIDEASIQKGKAFIDMVHSKGLQAHPWVLRDENRYLAWNYGQDAYNEYTLFIKEVGVDGFFTDFPQTASNYIRLFEMDLRQQTRLP</sequence>
<dbReference type="EC" id="3.1.4.46" evidence="2"/>
<evidence type="ECO:0000259" key="9">
    <source>
        <dbReference type="PROSITE" id="PS51704"/>
    </source>
</evidence>
<feature type="region of interest" description="Disordered" evidence="7">
    <location>
        <begin position="25"/>
        <end position="53"/>
    </location>
</feature>
<proteinExistence type="inferred from homology"/>
<evidence type="ECO:0000256" key="8">
    <source>
        <dbReference type="SAM" id="Phobius"/>
    </source>
</evidence>
<evidence type="ECO:0000256" key="4">
    <source>
        <dbReference type="ARBA" id="ARBA00022798"/>
    </source>
</evidence>
<evidence type="ECO:0000256" key="6">
    <source>
        <dbReference type="ARBA" id="ARBA00047512"/>
    </source>
</evidence>
<dbReference type="PANTHER" id="PTHR43620:SF7">
    <property type="entry name" value="GLYCEROPHOSPHODIESTER PHOSPHODIESTERASE GDPD5-RELATED"/>
    <property type="match status" value="1"/>
</dbReference>
<protein>
    <recommendedName>
        <fullName evidence="2">glycerophosphodiester phosphodiesterase</fullName>
        <ecNumber evidence="2">3.1.4.46</ecNumber>
    </recommendedName>
</protein>
<keyword evidence="8" id="KW-0472">Membrane</keyword>
<keyword evidence="5" id="KW-0378">Hydrolase</keyword>
<dbReference type="AlphaFoldDB" id="A0AAX4PN29"/>
<feature type="transmembrane region" description="Helical" evidence="8">
    <location>
        <begin position="61"/>
        <end position="79"/>
    </location>
</feature>
<comment type="catalytic activity">
    <reaction evidence="6">
        <text>a sn-glycero-3-phosphodiester + H2O = an alcohol + sn-glycerol 3-phosphate + H(+)</text>
        <dbReference type="Rhea" id="RHEA:12969"/>
        <dbReference type="ChEBI" id="CHEBI:15377"/>
        <dbReference type="ChEBI" id="CHEBI:15378"/>
        <dbReference type="ChEBI" id="CHEBI:30879"/>
        <dbReference type="ChEBI" id="CHEBI:57597"/>
        <dbReference type="ChEBI" id="CHEBI:83408"/>
        <dbReference type="EC" id="3.1.4.46"/>
    </reaction>
</comment>
<dbReference type="PROSITE" id="PS51704">
    <property type="entry name" value="GP_PDE"/>
    <property type="match status" value="1"/>
</dbReference>
<keyword evidence="8" id="KW-1133">Transmembrane helix</keyword>
<comment type="similarity">
    <text evidence="1">Belongs to the glycerophosphoryl diester phosphodiesterase family.</text>
</comment>
<feature type="domain" description="GP-PDE" evidence="9">
    <location>
        <begin position="111"/>
        <end position="470"/>
    </location>
</feature>
<keyword evidence="11" id="KW-1185">Reference proteome</keyword>
<evidence type="ECO:0000313" key="11">
    <source>
        <dbReference type="Proteomes" id="UP001472866"/>
    </source>
</evidence>
<dbReference type="EMBL" id="CP151518">
    <property type="protein sequence ID" value="WZN67070.1"/>
    <property type="molecule type" value="Genomic_DNA"/>
</dbReference>
<evidence type="ECO:0000256" key="1">
    <source>
        <dbReference type="ARBA" id="ARBA00007277"/>
    </source>
</evidence>
<name>A0AAX4PN29_9CHLO</name>
<dbReference type="InterPro" id="IPR030395">
    <property type="entry name" value="GP_PDE_dom"/>
</dbReference>
<reference evidence="10 11" key="1">
    <citation type="submission" date="2024-03" db="EMBL/GenBank/DDBJ databases">
        <title>Complete genome sequence of the green alga Chloropicon roscoffensis RCC1871.</title>
        <authorList>
            <person name="Lemieux C."/>
            <person name="Pombert J.-F."/>
            <person name="Otis C."/>
            <person name="Turmel M."/>
        </authorList>
    </citation>
    <scope>NUCLEOTIDE SEQUENCE [LARGE SCALE GENOMIC DNA]</scope>
    <source>
        <strain evidence="10 11">RCC1871</strain>
    </source>
</reference>
<organism evidence="10 11">
    <name type="scientific">Chloropicon roscoffensis</name>
    <dbReference type="NCBI Taxonomy" id="1461544"/>
    <lineage>
        <taxon>Eukaryota</taxon>
        <taxon>Viridiplantae</taxon>
        <taxon>Chlorophyta</taxon>
        <taxon>Chloropicophyceae</taxon>
        <taxon>Chloropicales</taxon>
        <taxon>Chloropicaceae</taxon>
        <taxon>Chloropicon</taxon>
    </lineage>
</organism>
<evidence type="ECO:0000313" key="10">
    <source>
        <dbReference type="EMBL" id="WZN67070.1"/>
    </source>
</evidence>
<dbReference type="PANTHER" id="PTHR43620">
    <property type="entry name" value="GLYCEROPHOSPHORYL DIESTER PHOSPHODIESTERASE"/>
    <property type="match status" value="1"/>
</dbReference>
<dbReference type="Pfam" id="PF03009">
    <property type="entry name" value="GDPD"/>
    <property type="match status" value="2"/>
</dbReference>
<evidence type="ECO:0000256" key="2">
    <source>
        <dbReference type="ARBA" id="ARBA00012247"/>
    </source>
</evidence>
<dbReference type="SUPFAM" id="SSF51695">
    <property type="entry name" value="PLC-like phosphodiesterases"/>
    <property type="match status" value="1"/>
</dbReference>
<gene>
    <name evidence="10" type="ORF">HKI87_18g86420</name>
</gene>
<evidence type="ECO:0000256" key="5">
    <source>
        <dbReference type="ARBA" id="ARBA00022801"/>
    </source>
</evidence>
<evidence type="ECO:0000256" key="7">
    <source>
        <dbReference type="SAM" id="MobiDB-lite"/>
    </source>
</evidence>
<keyword evidence="4" id="KW-0319">Glycerol metabolism</keyword>
<evidence type="ECO:0000256" key="3">
    <source>
        <dbReference type="ARBA" id="ARBA00022729"/>
    </source>
</evidence>
<dbReference type="GO" id="GO:0008889">
    <property type="term" value="F:glycerophosphodiester phosphodiesterase activity"/>
    <property type="evidence" value="ECO:0007669"/>
    <property type="project" value="UniProtKB-EC"/>
</dbReference>
<dbReference type="GO" id="GO:0006629">
    <property type="term" value="P:lipid metabolic process"/>
    <property type="evidence" value="ECO:0007669"/>
    <property type="project" value="InterPro"/>
</dbReference>